<comment type="caution">
    <text evidence="1">The sequence shown here is derived from an EMBL/GenBank/DDBJ whole genome shotgun (WGS) entry which is preliminary data.</text>
</comment>
<sequence>MASSFPFSLDLNLAPPTRTRGQRAAQVWMPYFASSRGPVTVNDSLLFDNNVAIEVARSLVTPKDGHVLGTRDDNQEYIEKLSKIVDFYSKDMQEQLEALD</sequence>
<evidence type="ECO:0000313" key="2">
    <source>
        <dbReference type="Proteomes" id="UP001054821"/>
    </source>
</evidence>
<proteinExistence type="predicted"/>
<dbReference type="AlphaFoldDB" id="A0AAD4ZAH7"/>
<protein>
    <submittedName>
        <fullName evidence="1">Uncharacterized protein</fullName>
    </submittedName>
</protein>
<dbReference type="EMBL" id="JAJFAZ020000003">
    <property type="protein sequence ID" value="KAI5339592.1"/>
    <property type="molecule type" value="Genomic_DNA"/>
</dbReference>
<organism evidence="1 2">
    <name type="scientific">Prunus dulcis</name>
    <name type="common">Almond</name>
    <name type="synonym">Amygdalus dulcis</name>
    <dbReference type="NCBI Taxonomy" id="3755"/>
    <lineage>
        <taxon>Eukaryota</taxon>
        <taxon>Viridiplantae</taxon>
        <taxon>Streptophyta</taxon>
        <taxon>Embryophyta</taxon>
        <taxon>Tracheophyta</taxon>
        <taxon>Spermatophyta</taxon>
        <taxon>Magnoliopsida</taxon>
        <taxon>eudicotyledons</taxon>
        <taxon>Gunneridae</taxon>
        <taxon>Pentapetalae</taxon>
        <taxon>rosids</taxon>
        <taxon>fabids</taxon>
        <taxon>Rosales</taxon>
        <taxon>Rosaceae</taxon>
        <taxon>Amygdaloideae</taxon>
        <taxon>Amygdaleae</taxon>
        <taxon>Prunus</taxon>
    </lineage>
</organism>
<name>A0AAD4ZAH7_PRUDU</name>
<keyword evidence="2" id="KW-1185">Reference proteome</keyword>
<dbReference type="Proteomes" id="UP001054821">
    <property type="component" value="Chromosome 3"/>
</dbReference>
<accession>A0AAD4ZAH7</accession>
<gene>
    <name evidence="1" type="ORF">L3X38_018864</name>
</gene>
<evidence type="ECO:0000313" key="1">
    <source>
        <dbReference type="EMBL" id="KAI5339592.1"/>
    </source>
</evidence>
<reference evidence="1 2" key="1">
    <citation type="journal article" date="2022" name="G3 (Bethesda)">
        <title>Whole-genome sequence and methylome profiling of the almond [Prunus dulcis (Mill.) D.A. Webb] cultivar 'Nonpareil'.</title>
        <authorList>
            <person name="D'Amico-Willman K.M."/>
            <person name="Ouma W.Z."/>
            <person name="Meulia T."/>
            <person name="Sideli G.M."/>
            <person name="Gradziel T.M."/>
            <person name="Fresnedo-Ramirez J."/>
        </authorList>
    </citation>
    <scope>NUCLEOTIDE SEQUENCE [LARGE SCALE GENOMIC DNA]</scope>
    <source>
        <strain evidence="1">Clone GOH B32 T37-40</strain>
    </source>
</reference>